<dbReference type="Gene3D" id="3.30.420.180">
    <property type="entry name" value="CobE/GbiG C-terminal domain"/>
    <property type="match status" value="1"/>
</dbReference>
<dbReference type="Proteomes" id="UP000063699">
    <property type="component" value="Chromosome"/>
</dbReference>
<evidence type="ECO:0000313" key="4">
    <source>
        <dbReference type="Proteomes" id="UP000063699"/>
    </source>
</evidence>
<feature type="domain" description="Cobalamin synthesis G N-terminal" evidence="2">
    <location>
        <begin position="39"/>
        <end position="109"/>
    </location>
</feature>
<dbReference type="InterPro" id="IPR038029">
    <property type="entry name" value="GbiG_N_sf"/>
</dbReference>
<dbReference type="InterPro" id="IPR036518">
    <property type="entry name" value="CobE/GbiG_C_sf"/>
</dbReference>
<dbReference type="KEGG" id="kphy:AOZ06_33205"/>
<dbReference type="OrthoDB" id="9804789at2"/>
<sequence>MGRALIGLFAATAEGKKAAASLALGPDSVLVDGPVKPGLRRLWPSLGSAVLFMGVGAAVRLVAPLLQSQREDPGIVCVHHGFVVALTSSSNMLATEIAEALSATAVPTSDYVGASPLDEIVEALDTAVDGDIVACGAAVLAGDEIRLLNPLGFDLPDLPPNLQPDNYGTEWTVLIDDRLPKFLRKGKVLRLIPKTLVVGVGSSRGVTQEAVTAALALLESEHELDPRAVRSFATIDVKADEAGIQDAVADWGFWHGEDGGFTPPLTIHSAAQLAAVDVPNPSATAQTEVGTASVAEAAALLTARELGGRVELAAPKTSSANVTVAAARVLPG</sequence>
<accession>A0A0N9I600</accession>
<dbReference type="InterPro" id="IPR052553">
    <property type="entry name" value="CbiG_hydrolase"/>
</dbReference>
<dbReference type="SUPFAM" id="SSF159672">
    <property type="entry name" value="CbiG N-terminal domain-like"/>
    <property type="match status" value="1"/>
</dbReference>
<proteinExistence type="predicted"/>
<dbReference type="PANTHER" id="PTHR37477:SF1">
    <property type="entry name" value="COBALT-PRECORRIN-5A HYDROLASE"/>
    <property type="match status" value="1"/>
</dbReference>
<dbReference type="InterPro" id="IPR002750">
    <property type="entry name" value="CobE/GbiG_C"/>
</dbReference>
<dbReference type="STRING" id="860235.AOZ06_33205"/>
<dbReference type="GO" id="GO:0009236">
    <property type="term" value="P:cobalamin biosynthetic process"/>
    <property type="evidence" value="ECO:0007669"/>
    <property type="project" value="InterPro"/>
</dbReference>
<evidence type="ECO:0000259" key="2">
    <source>
        <dbReference type="Pfam" id="PF11760"/>
    </source>
</evidence>
<dbReference type="InterPro" id="IPR021744">
    <property type="entry name" value="CbiG_N"/>
</dbReference>
<dbReference type="Pfam" id="PF11760">
    <property type="entry name" value="CbiG_N"/>
    <property type="match status" value="1"/>
</dbReference>
<evidence type="ECO:0000259" key="1">
    <source>
        <dbReference type="Pfam" id="PF01890"/>
    </source>
</evidence>
<dbReference type="PANTHER" id="PTHR37477">
    <property type="entry name" value="COBALT-PRECORRIN-5A HYDROLASE"/>
    <property type="match status" value="1"/>
</dbReference>
<reference evidence="3 4" key="1">
    <citation type="submission" date="2015-07" db="EMBL/GenBank/DDBJ databases">
        <title>Genome sequencing of Kibdelosporangium phytohabitans.</title>
        <authorList>
            <person name="Qin S."/>
            <person name="Xing K."/>
        </authorList>
    </citation>
    <scope>NUCLEOTIDE SEQUENCE [LARGE SCALE GENOMIC DNA]</scope>
    <source>
        <strain evidence="3 4">KLBMP1111</strain>
    </source>
</reference>
<dbReference type="Gene3D" id="3.40.50.11220">
    <property type="match status" value="1"/>
</dbReference>
<evidence type="ECO:0008006" key="5">
    <source>
        <dbReference type="Google" id="ProtNLM"/>
    </source>
</evidence>
<dbReference type="Pfam" id="PF01890">
    <property type="entry name" value="CbiG_C"/>
    <property type="match status" value="1"/>
</dbReference>
<dbReference type="EMBL" id="CP012752">
    <property type="protein sequence ID" value="ALG11097.1"/>
    <property type="molecule type" value="Genomic_DNA"/>
</dbReference>
<gene>
    <name evidence="3" type="ORF">AOZ06_33205</name>
</gene>
<keyword evidence="4" id="KW-1185">Reference proteome</keyword>
<name>A0A0N9I600_9PSEU</name>
<feature type="domain" description="CobE/GbiG C-terminal" evidence="1">
    <location>
        <begin position="196"/>
        <end position="327"/>
    </location>
</feature>
<evidence type="ECO:0000313" key="3">
    <source>
        <dbReference type="EMBL" id="ALG11097.1"/>
    </source>
</evidence>
<organism evidence="3 4">
    <name type="scientific">Kibdelosporangium phytohabitans</name>
    <dbReference type="NCBI Taxonomy" id="860235"/>
    <lineage>
        <taxon>Bacteria</taxon>
        <taxon>Bacillati</taxon>
        <taxon>Actinomycetota</taxon>
        <taxon>Actinomycetes</taxon>
        <taxon>Pseudonocardiales</taxon>
        <taxon>Pseudonocardiaceae</taxon>
        <taxon>Kibdelosporangium</taxon>
    </lineage>
</organism>
<dbReference type="AlphaFoldDB" id="A0A0N9I600"/>
<dbReference type="SUPFAM" id="SSF159664">
    <property type="entry name" value="CobE/GbiG C-terminal domain-like"/>
    <property type="match status" value="1"/>
</dbReference>
<protein>
    <recommendedName>
        <fullName evidence="5">Cobalamin biosynthesis protein CbiG</fullName>
    </recommendedName>
</protein>